<evidence type="ECO:0000313" key="2">
    <source>
        <dbReference type="Proteomes" id="UP000094795"/>
    </source>
</evidence>
<dbReference type="EMBL" id="LQZT01000048">
    <property type="protein sequence ID" value="OCW55957.1"/>
    <property type="molecule type" value="Genomic_DNA"/>
</dbReference>
<reference evidence="1 2" key="1">
    <citation type="submission" date="2015-12" db="EMBL/GenBank/DDBJ databases">
        <authorList>
            <person name="Shamseldin A."/>
            <person name="Moawad H."/>
            <person name="Abd El-Rahim W.M."/>
            <person name="Sadowsky M.J."/>
        </authorList>
    </citation>
    <scope>NUCLEOTIDE SEQUENCE [LARGE SCALE GENOMIC DNA]</scope>
    <source>
        <strain evidence="1 2">JC234</strain>
    </source>
</reference>
<protein>
    <submittedName>
        <fullName evidence="1">Uncharacterized protein</fullName>
    </submittedName>
</protein>
<accession>A0A1C1YRF1</accession>
<sequence>MDFMCFSPHHLATKEPGQAGSLLKQHRVQRLTISGSEAAEGLPTGRLRLRIRPFSGTGQRGSGPR</sequence>
<dbReference type="AlphaFoldDB" id="A0A1C1YRF1"/>
<proteinExistence type="predicted"/>
<dbReference type="STRING" id="1480615.AWJ14_12080"/>
<organism evidence="1 2">
    <name type="scientific">Hoeflea olei</name>
    <dbReference type="NCBI Taxonomy" id="1480615"/>
    <lineage>
        <taxon>Bacteria</taxon>
        <taxon>Pseudomonadati</taxon>
        <taxon>Pseudomonadota</taxon>
        <taxon>Alphaproteobacteria</taxon>
        <taxon>Hyphomicrobiales</taxon>
        <taxon>Rhizobiaceae</taxon>
        <taxon>Hoeflea</taxon>
    </lineage>
</organism>
<comment type="caution">
    <text evidence="1">The sequence shown here is derived from an EMBL/GenBank/DDBJ whole genome shotgun (WGS) entry which is preliminary data.</text>
</comment>
<dbReference type="Proteomes" id="UP000094795">
    <property type="component" value="Unassembled WGS sequence"/>
</dbReference>
<name>A0A1C1YRF1_9HYPH</name>
<gene>
    <name evidence="1" type="ORF">AWJ14_12080</name>
</gene>
<evidence type="ECO:0000313" key="1">
    <source>
        <dbReference type="EMBL" id="OCW55957.1"/>
    </source>
</evidence>
<keyword evidence="2" id="KW-1185">Reference proteome</keyword>